<feature type="chain" id="PRO_5019367513" evidence="2">
    <location>
        <begin position="22"/>
        <end position="80"/>
    </location>
</feature>
<evidence type="ECO:0000256" key="2">
    <source>
        <dbReference type="SAM" id="SignalP"/>
    </source>
</evidence>
<dbReference type="AlphaFoldDB" id="A0A452UVE6"/>
<proteinExistence type="predicted"/>
<feature type="compositionally biased region" description="Polar residues" evidence="1">
    <location>
        <begin position="70"/>
        <end position="80"/>
    </location>
</feature>
<protein>
    <submittedName>
        <fullName evidence="3">Uncharacterized protein</fullName>
    </submittedName>
</protein>
<feature type="region of interest" description="Disordered" evidence="1">
    <location>
        <begin position="51"/>
        <end position="80"/>
    </location>
</feature>
<keyword evidence="2" id="KW-0732">Signal</keyword>
<evidence type="ECO:0000313" key="3">
    <source>
        <dbReference type="Ensembl" id="ENSUMAP00000025155"/>
    </source>
</evidence>
<reference evidence="3" key="1">
    <citation type="submission" date="2019-03" db="UniProtKB">
        <authorList>
            <consortium name="Ensembl"/>
        </authorList>
    </citation>
    <scope>IDENTIFICATION</scope>
</reference>
<evidence type="ECO:0000256" key="1">
    <source>
        <dbReference type="SAM" id="MobiDB-lite"/>
    </source>
</evidence>
<name>A0A452UVE6_URSMA</name>
<accession>A0A452UVE6</accession>
<dbReference type="Ensembl" id="ENSUMAT00000029775.1">
    <property type="protein sequence ID" value="ENSUMAP00000025155.1"/>
    <property type="gene ID" value="ENSUMAG00000018331.1"/>
</dbReference>
<feature type="signal peptide" evidence="2">
    <location>
        <begin position="1"/>
        <end position="21"/>
    </location>
</feature>
<organism evidence="3">
    <name type="scientific">Ursus maritimus</name>
    <name type="common">Polar bear</name>
    <name type="synonym">Thalarctos maritimus</name>
    <dbReference type="NCBI Taxonomy" id="29073"/>
    <lineage>
        <taxon>Eukaryota</taxon>
        <taxon>Metazoa</taxon>
        <taxon>Chordata</taxon>
        <taxon>Craniata</taxon>
        <taxon>Vertebrata</taxon>
        <taxon>Euteleostomi</taxon>
        <taxon>Mammalia</taxon>
        <taxon>Eutheria</taxon>
        <taxon>Laurasiatheria</taxon>
        <taxon>Carnivora</taxon>
        <taxon>Caniformia</taxon>
        <taxon>Ursidae</taxon>
        <taxon>Ursus</taxon>
    </lineage>
</organism>
<sequence>KGPRLRLCLPLCRLLHAGLLAAHPPAPTLCACRRTQFLPVHRPLLLLPVGSPPVQQGKAGGQGTPRHTRGQQWRTCASDC</sequence>